<dbReference type="SUPFAM" id="SSF51445">
    <property type="entry name" value="(Trans)glycosidases"/>
    <property type="match status" value="1"/>
</dbReference>
<dbReference type="CDD" id="cd11325">
    <property type="entry name" value="AmyAc_GTHase"/>
    <property type="match status" value="1"/>
</dbReference>
<dbReference type="InterPro" id="IPR013783">
    <property type="entry name" value="Ig-like_fold"/>
</dbReference>
<comment type="catalytic activity">
    <reaction evidence="12 14">
        <text>hydrolysis of (1-&gt;4)-alpha-D-glucosidic linkage in 4-alpha-D-[(1-&gt;4)-alpha-D-glucanosyl]n trehalose to yield trehalose and (1-&gt;4)-alpha-D-glucan.</text>
        <dbReference type="EC" id="3.2.1.141"/>
    </reaction>
</comment>
<dbReference type="InterPro" id="IPR014756">
    <property type="entry name" value="Ig_E-set"/>
</dbReference>
<dbReference type="PANTHER" id="PTHR43651:SF11">
    <property type="entry name" value="MALTO-OLIGOSYLTREHALOSE TREHALOHYDROLASE"/>
    <property type="match status" value="1"/>
</dbReference>
<dbReference type="Pfam" id="PF02922">
    <property type="entry name" value="CBM_48"/>
    <property type="match status" value="1"/>
</dbReference>
<feature type="binding site" evidence="16">
    <location>
        <begin position="398"/>
        <end position="403"/>
    </location>
    <ligand>
        <name>substrate</name>
    </ligand>
</feature>
<sequence>MHSMPFGATLLDDGGGVRFRLWAPDVPSLQLQLEESGGPRRLPMEARDGGWHELAVPEARAGTRYRFLLPDGLAVPDPASRFNPEDVHGPSEVIDPHGYAWADSGWRGRPWHEAVVYELHLGTFTPEGSYAAAMQRLPELAELGITAVELMPLAEFPGRRGWGYDGVLHFAPEAGYGRPEDLKRFVDEAHRLGLMVLVDVVYNHFGPEGNYLHAYCKPFFNPAHQTPWGAAINFDGEHSATVREFFVSNALYWVEEYHFDGLRMDAVHAIADDSATHIAMEVGRRLRAGPGRFRQVHLVLENDANTARFLERDEQGQPTGADAQWNDDFHHAAHVLATGQRDGYYADYAEDPVATLGRCLAEGFAYQGDPSPFRKGEPRGEPSAQLPSMAFVSFLQNHDQIGNRAFGERISDLGPSQRLDALYACLLLSPHIPMLYMGEEYAAAAPFLYFCDFGPELAAAVSKGRREEFGGFEAFKSEEARASIPDPNAEATFTVSRPDWEERTREPHARRLALIRQLLALRRQWITPRLAGMGSGGKHRVEDGLLQVVWRLGDGATLRLAAHFGAEPAARPPLAGQVVFELRAEGELQPDGVIVTLENVDG</sequence>
<evidence type="ECO:0000256" key="7">
    <source>
        <dbReference type="ARBA" id="ARBA00022801"/>
    </source>
</evidence>
<dbReference type="InterPro" id="IPR006047">
    <property type="entry name" value="GH13_cat_dom"/>
</dbReference>
<gene>
    <name evidence="19" type="primary">treZ</name>
    <name evidence="19" type="ORF">HHL10_25800</name>
</gene>
<dbReference type="Pfam" id="PF00128">
    <property type="entry name" value="Alpha-amylase"/>
    <property type="match status" value="1"/>
</dbReference>
<dbReference type="InterPro" id="IPR012768">
    <property type="entry name" value="Trehalose_TreZ"/>
</dbReference>
<dbReference type="UniPathway" id="UPA00299"/>
<feature type="binding site" evidence="16">
    <location>
        <begin position="263"/>
        <end position="268"/>
    </location>
    <ligand>
        <name>substrate</name>
    </ligand>
</feature>
<reference evidence="19 20" key="1">
    <citation type="submission" date="2020-04" db="EMBL/GenBank/DDBJ databases">
        <title>Azohydromonas sp. isolated from soil.</title>
        <authorList>
            <person name="Dahal R.H."/>
        </authorList>
    </citation>
    <scope>NUCLEOTIDE SEQUENCE [LARGE SCALE GENOMIC DNA]</scope>
    <source>
        <strain evidence="19 20">G-1-1-14</strain>
    </source>
</reference>
<dbReference type="Pfam" id="PF11941">
    <property type="entry name" value="DUF3459"/>
    <property type="match status" value="1"/>
</dbReference>
<evidence type="ECO:0000256" key="8">
    <source>
        <dbReference type="ARBA" id="ARBA00023277"/>
    </source>
</evidence>
<dbReference type="SUPFAM" id="SSF81296">
    <property type="entry name" value="E set domains"/>
    <property type="match status" value="1"/>
</dbReference>
<comment type="pathway">
    <text evidence="2 14">Glycan biosynthesis; trehalose biosynthesis.</text>
</comment>
<dbReference type="PANTHER" id="PTHR43651">
    <property type="entry name" value="1,4-ALPHA-GLUCAN-BRANCHING ENZYME"/>
    <property type="match status" value="1"/>
</dbReference>
<dbReference type="Proteomes" id="UP000574067">
    <property type="component" value="Unassembled WGS sequence"/>
</dbReference>
<evidence type="ECO:0000256" key="13">
    <source>
        <dbReference type="NCBIfam" id="TIGR02402"/>
    </source>
</evidence>
<evidence type="ECO:0000256" key="6">
    <source>
        <dbReference type="ARBA" id="ARBA00022490"/>
    </source>
</evidence>
<dbReference type="AlphaFoldDB" id="A0A848FG13"/>
<dbReference type="GO" id="GO:0033942">
    <property type="term" value="F:4-alpha-D-(1-&gt;4)-alpha-D-glucanotrehalose trehalohydrolase activity"/>
    <property type="evidence" value="ECO:0007669"/>
    <property type="project" value="UniProtKB-EC"/>
</dbReference>
<keyword evidence="6" id="KW-0963">Cytoplasm</keyword>
<keyword evidence="8" id="KW-0119">Carbohydrate metabolism</keyword>
<accession>A0A848FG13</accession>
<evidence type="ECO:0000256" key="17">
    <source>
        <dbReference type="PIRSR" id="PIRSR006337-3"/>
    </source>
</evidence>
<comment type="subcellular location">
    <subcellularLocation>
        <location evidence="1 15">Cytoplasm</location>
    </subcellularLocation>
</comment>
<organism evidence="19 20">
    <name type="scientific">Azohydromonas caseinilytica</name>
    <dbReference type="NCBI Taxonomy" id="2728836"/>
    <lineage>
        <taxon>Bacteria</taxon>
        <taxon>Pseudomonadati</taxon>
        <taxon>Pseudomonadota</taxon>
        <taxon>Betaproteobacteria</taxon>
        <taxon>Burkholderiales</taxon>
        <taxon>Sphaerotilaceae</taxon>
        <taxon>Azohydromonas</taxon>
    </lineage>
</organism>
<dbReference type="PIRSF" id="PIRSF006337">
    <property type="entry name" value="Trehalose_TreZ"/>
    <property type="match status" value="1"/>
</dbReference>
<dbReference type="GO" id="GO:0005992">
    <property type="term" value="P:trehalose biosynthetic process"/>
    <property type="evidence" value="ECO:0007669"/>
    <property type="project" value="UniProtKB-UniRule"/>
</dbReference>
<protein>
    <recommendedName>
        <fullName evidence="5 13">Malto-oligosyltrehalose trehalohydrolase</fullName>
        <shortName evidence="14">MTHase</shortName>
        <ecNumber evidence="4 13">3.2.1.141</ecNumber>
    </recommendedName>
    <alternativeName>
        <fullName evidence="11 14">4-alpha-D-((1-&gt;4)-alpha-D-glucano)trehalose trehalohydrolase</fullName>
    </alternativeName>
    <alternativeName>
        <fullName evidence="10 14">Maltooligosyl trehalose trehalohydrolase</fullName>
    </alternativeName>
</protein>
<comment type="caution">
    <text evidence="19">The sequence shown here is derived from an EMBL/GenBank/DDBJ whole genome shotgun (WGS) entry which is preliminary data.</text>
</comment>
<proteinExistence type="inferred from homology"/>
<dbReference type="Gene3D" id="3.20.20.80">
    <property type="entry name" value="Glycosidases"/>
    <property type="match status" value="1"/>
</dbReference>
<dbReference type="InterPro" id="IPR017853">
    <property type="entry name" value="GH"/>
</dbReference>
<evidence type="ECO:0000256" key="5">
    <source>
        <dbReference type="ARBA" id="ARBA00015938"/>
    </source>
</evidence>
<evidence type="ECO:0000256" key="2">
    <source>
        <dbReference type="ARBA" id="ARBA00005199"/>
    </source>
</evidence>
<dbReference type="RefSeq" id="WP_169163285.1">
    <property type="nucleotide sequence ID" value="NZ_JABBFW010000031.1"/>
</dbReference>
<evidence type="ECO:0000256" key="15">
    <source>
        <dbReference type="PIRSR" id="PIRSR006337-1"/>
    </source>
</evidence>
<dbReference type="InterPro" id="IPR044901">
    <property type="entry name" value="Trehalose_TreZ_E-set_sf"/>
</dbReference>
<evidence type="ECO:0000256" key="1">
    <source>
        <dbReference type="ARBA" id="ARBA00004496"/>
    </source>
</evidence>
<feature type="site" description="Transition state stabilizer" evidence="17">
    <location>
        <position position="399"/>
    </location>
</feature>
<feature type="domain" description="Glycosyl hydrolase family 13 catalytic" evidence="18">
    <location>
        <begin position="93"/>
        <end position="465"/>
    </location>
</feature>
<keyword evidence="9 14" id="KW-0326">Glycosidase</keyword>
<dbReference type="GO" id="GO:0005737">
    <property type="term" value="C:cytoplasm"/>
    <property type="evidence" value="ECO:0007669"/>
    <property type="project" value="UniProtKB-SubCell"/>
</dbReference>
<dbReference type="Gene3D" id="2.60.40.10">
    <property type="entry name" value="Immunoglobulins"/>
    <property type="match status" value="1"/>
</dbReference>
<dbReference type="Gene3D" id="1.10.10.760">
    <property type="entry name" value="E-set domains of sugar-utilizing enzymes"/>
    <property type="match status" value="1"/>
</dbReference>
<keyword evidence="20" id="KW-1185">Reference proteome</keyword>
<dbReference type="CDD" id="cd02853">
    <property type="entry name" value="E_set_MTHase_like_N"/>
    <property type="match status" value="1"/>
</dbReference>
<feature type="binding site" evidence="16">
    <location>
        <begin position="327"/>
        <end position="331"/>
    </location>
    <ligand>
        <name>substrate</name>
    </ligand>
</feature>
<feature type="active site" description="Nucleophile" evidence="15">
    <location>
        <position position="265"/>
    </location>
</feature>
<evidence type="ECO:0000313" key="20">
    <source>
        <dbReference type="Proteomes" id="UP000574067"/>
    </source>
</evidence>
<dbReference type="EC" id="3.2.1.141" evidence="4 13"/>
<evidence type="ECO:0000256" key="12">
    <source>
        <dbReference type="ARBA" id="ARBA00034013"/>
    </source>
</evidence>
<dbReference type="NCBIfam" id="TIGR02402">
    <property type="entry name" value="trehalose_TreZ"/>
    <property type="match status" value="1"/>
</dbReference>
<evidence type="ECO:0000256" key="14">
    <source>
        <dbReference type="PIRNR" id="PIRNR006337"/>
    </source>
</evidence>
<dbReference type="InterPro" id="IPR022567">
    <property type="entry name" value="DUF3459"/>
</dbReference>
<feature type="active site" description="Proton donor" evidence="15">
    <location>
        <position position="301"/>
    </location>
</feature>
<evidence type="ECO:0000256" key="11">
    <source>
        <dbReference type="ARBA" id="ARBA00033284"/>
    </source>
</evidence>
<evidence type="ECO:0000259" key="18">
    <source>
        <dbReference type="SMART" id="SM00642"/>
    </source>
</evidence>
<evidence type="ECO:0000256" key="9">
    <source>
        <dbReference type="ARBA" id="ARBA00023295"/>
    </source>
</evidence>
<evidence type="ECO:0000256" key="3">
    <source>
        <dbReference type="ARBA" id="ARBA00008061"/>
    </source>
</evidence>
<dbReference type="EMBL" id="JABBFW010000031">
    <property type="protein sequence ID" value="NML18388.1"/>
    <property type="molecule type" value="Genomic_DNA"/>
</dbReference>
<dbReference type="Gene3D" id="2.60.40.1180">
    <property type="entry name" value="Golgi alpha-mannosidase II"/>
    <property type="match status" value="1"/>
</dbReference>
<keyword evidence="7 14" id="KW-0378">Hydrolase</keyword>
<dbReference type="SMART" id="SM00642">
    <property type="entry name" value="Aamy"/>
    <property type="match status" value="1"/>
</dbReference>
<dbReference type="InterPro" id="IPR013780">
    <property type="entry name" value="Glyco_hydro_b"/>
</dbReference>
<name>A0A848FG13_9BURK</name>
<evidence type="ECO:0000313" key="19">
    <source>
        <dbReference type="EMBL" id="NML18388.1"/>
    </source>
</evidence>
<comment type="similarity">
    <text evidence="3 14">Belongs to the glycosyl hydrolase 13 family.</text>
</comment>
<dbReference type="InterPro" id="IPR004193">
    <property type="entry name" value="Glyco_hydro_13_N"/>
</dbReference>
<evidence type="ECO:0000256" key="10">
    <source>
        <dbReference type="ARBA" id="ARBA00032057"/>
    </source>
</evidence>
<evidence type="ECO:0000256" key="4">
    <source>
        <dbReference type="ARBA" id="ARBA00012268"/>
    </source>
</evidence>
<evidence type="ECO:0000256" key="16">
    <source>
        <dbReference type="PIRSR" id="PIRSR006337-2"/>
    </source>
</evidence>